<dbReference type="Proteomes" id="UP001597181">
    <property type="component" value="Unassembled WGS sequence"/>
</dbReference>
<gene>
    <name evidence="1" type="ORF">ACFQ3U_07090</name>
</gene>
<dbReference type="SUPFAM" id="SSF89796">
    <property type="entry name" value="CoA-transferase family III (CaiB/BaiF)"/>
    <property type="match status" value="1"/>
</dbReference>
<dbReference type="Gene3D" id="3.40.50.10540">
    <property type="entry name" value="Crotonobetainyl-coa:carnitine coa-transferase, domain 1"/>
    <property type="match status" value="1"/>
</dbReference>
<protein>
    <submittedName>
        <fullName evidence="1">CaiB/BaiF CoA transferase family protein</fullName>
    </submittedName>
</protein>
<comment type="caution">
    <text evidence="1">The sequence shown here is derived from an EMBL/GenBank/DDBJ whole genome shotgun (WGS) entry which is preliminary data.</text>
</comment>
<reference evidence="2" key="1">
    <citation type="journal article" date="2019" name="Int. J. Syst. Evol. Microbiol.">
        <title>The Global Catalogue of Microorganisms (GCM) 10K type strain sequencing project: providing services to taxonomists for standard genome sequencing and annotation.</title>
        <authorList>
            <consortium name="The Broad Institute Genomics Platform"/>
            <consortium name="The Broad Institute Genome Sequencing Center for Infectious Disease"/>
            <person name="Wu L."/>
            <person name="Ma J."/>
        </authorList>
    </citation>
    <scope>NUCLEOTIDE SEQUENCE [LARGE SCALE GENOMIC DNA]</scope>
    <source>
        <strain evidence="2">CCUG 50213</strain>
    </source>
</reference>
<dbReference type="Gene3D" id="3.30.1540.10">
    <property type="entry name" value="formyl-coa transferase, domain 3"/>
    <property type="match status" value="1"/>
</dbReference>
<dbReference type="EMBL" id="JBHTLY010000002">
    <property type="protein sequence ID" value="MFD1201651.1"/>
    <property type="molecule type" value="Genomic_DNA"/>
</dbReference>
<dbReference type="PANTHER" id="PTHR48228:SF7">
    <property type="entry name" value="FATTY ACYL-COA TRANSFERASE RV3272-RELATED"/>
    <property type="match status" value="1"/>
</dbReference>
<evidence type="ECO:0000313" key="2">
    <source>
        <dbReference type="Proteomes" id="UP001597181"/>
    </source>
</evidence>
<dbReference type="PANTHER" id="PTHR48228">
    <property type="entry name" value="SUCCINYL-COA--D-CITRAMALATE COA-TRANSFERASE"/>
    <property type="match status" value="1"/>
</dbReference>
<accession>A0ABW3TLP9</accession>
<evidence type="ECO:0000313" key="1">
    <source>
        <dbReference type="EMBL" id="MFD1201651.1"/>
    </source>
</evidence>
<keyword evidence="1" id="KW-0808">Transferase</keyword>
<dbReference type="InterPro" id="IPR050509">
    <property type="entry name" value="CoA-transferase_III"/>
</dbReference>
<keyword evidence="2" id="KW-1185">Reference proteome</keyword>
<dbReference type="GO" id="GO:0016740">
    <property type="term" value="F:transferase activity"/>
    <property type="evidence" value="ECO:0007669"/>
    <property type="project" value="UniProtKB-KW"/>
</dbReference>
<organism evidence="1 2">
    <name type="scientific">Leucobacter albus</name>
    <dbReference type="NCBI Taxonomy" id="272210"/>
    <lineage>
        <taxon>Bacteria</taxon>
        <taxon>Bacillati</taxon>
        <taxon>Actinomycetota</taxon>
        <taxon>Actinomycetes</taxon>
        <taxon>Micrococcales</taxon>
        <taxon>Microbacteriaceae</taxon>
        <taxon>Leucobacter</taxon>
    </lineage>
</organism>
<dbReference type="InterPro" id="IPR023606">
    <property type="entry name" value="CoA-Trfase_III_dom_1_sf"/>
</dbReference>
<dbReference type="Pfam" id="PF02515">
    <property type="entry name" value="CoA_transf_3"/>
    <property type="match status" value="1"/>
</dbReference>
<dbReference type="InterPro" id="IPR003673">
    <property type="entry name" value="CoA-Trfase_fam_III"/>
</dbReference>
<dbReference type="InterPro" id="IPR044855">
    <property type="entry name" value="CoA-Trfase_III_dom3_sf"/>
</dbReference>
<name>A0ABW3TLP9_9MICO</name>
<proteinExistence type="predicted"/>
<sequence>MTGLTLLQGIRVISLEQFIAGPYCTSLLADAGATVTKIERPGAGDPRRGYDPRVGSGEEAISGGFASYNRGKRSVTLPLDTPGGVAELERLLESADVLVCNLRPGALARMGLAPASLRERFPRLVICEITGFGATGGEAADWPAFDSVIQGMSGLASLIGEADGPPTLAPMGTTDMLTAVYSAVGVLMALVQRARTGEGSLVDAAMFDITAAFLERPLTLHEFTGEVPSRGIDRFSPVGVFRAGDGGWLSIVIPTDDMWARCARALGQPELTEHPELNTVLKRAEAMHDRVVPLFEKWAAELTRDEAAAALRAAGQPVGVVQNVDEVRAHPQLAHRELFVPMADSIAVDAAGEPLRLPRLPLLFDGERAHPGPVPKLGEHTDRA</sequence>
<dbReference type="RefSeq" id="WP_343957819.1">
    <property type="nucleotide sequence ID" value="NZ_BAAAKZ010000002.1"/>
</dbReference>